<feature type="domain" description="AAA+ ATPase" evidence="4">
    <location>
        <begin position="134"/>
        <end position="250"/>
    </location>
</feature>
<dbReference type="Proteomes" id="UP000051291">
    <property type="component" value="Unassembled WGS sequence"/>
</dbReference>
<keyword evidence="6" id="KW-1185">Reference proteome</keyword>
<dbReference type="InterPro" id="IPR027417">
    <property type="entry name" value="P-loop_NTPase"/>
</dbReference>
<dbReference type="InterPro" id="IPR001482">
    <property type="entry name" value="T2SS/T4SS_dom"/>
</dbReference>
<dbReference type="STRING" id="1423820.FC64_GL000132"/>
<accession>A0A0R1ZE52</accession>
<evidence type="ECO:0000256" key="3">
    <source>
        <dbReference type="ARBA" id="ARBA00022840"/>
    </source>
</evidence>
<comment type="similarity">
    <text evidence="1">Belongs to the GSP E family.</text>
</comment>
<evidence type="ECO:0000313" key="5">
    <source>
        <dbReference type="EMBL" id="KRM52989.1"/>
    </source>
</evidence>
<gene>
    <name evidence="5" type="ORF">FC64_GL000132</name>
</gene>
<keyword evidence="3" id="KW-0067">ATP-binding</keyword>
<dbReference type="Gene3D" id="3.40.50.300">
    <property type="entry name" value="P-loop containing nucleotide triphosphate hydrolases"/>
    <property type="match status" value="1"/>
</dbReference>
<evidence type="ECO:0000313" key="6">
    <source>
        <dbReference type="Proteomes" id="UP000051291"/>
    </source>
</evidence>
<protein>
    <submittedName>
        <fullName evidence="5">ComG operon protein 1</fullName>
    </submittedName>
</protein>
<dbReference type="GO" id="GO:0005524">
    <property type="term" value="F:ATP binding"/>
    <property type="evidence" value="ECO:0007669"/>
    <property type="project" value="UniProtKB-KW"/>
</dbReference>
<organism evidence="5 6">
    <name type="scientific">Ligilactobacillus araffinosus DSM 20653</name>
    <dbReference type="NCBI Taxonomy" id="1423820"/>
    <lineage>
        <taxon>Bacteria</taxon>
        <taxon>Bacillati</taxon>
        <taxon>Bacillota</taxon>
        <taxon>Bacilli</taxon>
        <taxon>Lactobacillales</taxon>
        <taxon>Lactobacillaceae</taxon>
        <taxon>Ligilactobacillus</taxon>
    </lineage>
</organism>
<dbReference type="Gene3D" id="3.30.450.90">
    <property type="match status" value="1"/>
</dbReference>
<dbReference type="AlphaFoldDB" id="A0A0R1ZE52"/>
<comment type="caution">
    <text evidence="5">The sequence shown here is derived from an EMBL/GenBank/DDBJ whole genome shotgun (WGS) entry which is preliminary data.</text>
</comment>
<sequence>MESQQTVIEILENAIQRHSSDIYFLPHRDGYLINFNVDGLDIHYQKLKPTIALECINYLKFQAHMNISEHRRPQLGAWRYLTKQRAVDCRLSSVGDFQGRESLVIRLIYTIAQLTNQRYFIPEQWQIIKTACRRRGLVIFSGPTGSGKTTSMYKLAEQFGDQQILSIEDPIEIFHPDILQLQVNEKAGMTYRDLIKVALRHHPNILIIGEIRDQETVKIAIQAALSGHLVLSTVHAANCFGVVSRLCNLGTSLTDLEQTLQLVNYQRLIPTTGHETKVLFDQTDLKNIQLKTLLEQRGMTLEWEHNLKKIYHRQEITHQDYERYLYG</sequence>
<dbReference type="SMART" id="SM00382">
    <property type="entry name" value="AAA"/>
    <property type="match status" value="1"/>
</dbReference>
<name>A0A0R1ZE52_9LACO</name>
<evidence type="ECO:0000256" key="2">
    <source>
        <dbReference type="ARBA" id="ARBA00022741"/>
    </source>
</evidence>
<reference evidence="5 6" key="1">
    <citation type="journal article" date="2015" name="Genome Announc.">
        <title>Expanding the biotechnology potential of lactobacilli through comparative genomics of 213 strains and associated genera.</title>
        <authorList>
            <person name="Sun Z."/>
            <person name="Harris H.M."/>
            <person name="McCann A."/>
            <person name="Guo C."/>
            <person name="Argimon S."/>
            <person name="Zhang W."/>
            <person name="Yang X."/>
            <person name="Jeffery I.B."/>
            <person name="Cooney J.C."/>
            <person name="Kagawa T.F."/>
            <person name="Liu W."/>
            <person name="Song Y."/>
            <person name="Salvetti E."/>
            <person name="Wrobel A."/>
            <person name="Rasinkangas P."/>
            <person name="Parkhill J."/>
            <person name="Rea M.C."/>
            <person name="O'Sullivan O."/>
            <person name="Ritari J."/>
            <person name="Douillard F.P."/>
            <person name="Paul Ross R."/>
            <person name="Yang R."/>
            <person name="Briner A.E."/>
            <person name="Felis G.E."/>
            <person name="de Vos W.M."/>
            <person name="Barrangou R."/>
            <person name="Klaenhammer T.R."/>
            <person name="Caufield P.W."/>
            <person name="Cui Y."/>
            <person name="Zhang H."/>
            <person name="O'Toole P.W."/>
        </authorList>
    </citation>
    <scope>NUCLEOTIDE SEQUENCE [LARGE SCALE GENOMIC DNA]</scope>
    <source>
        <strain evidence="5 6">DSM 20653</strain>
    </source>
</reference>
<evidence type="ECO:0000256" key="1">
    <source>
        <dbReference type="ARBA" id="ARBA00006611"/>
    </source>
</evidence>
<dbReference type="CDD" id="cd01129">
    <property type="entry name" value="PulE-GspE-like"/>
    <property type="match status" value="1"/>
</dbReference>
<proteinExistence type="inferred from homology"/>
<dbReference type="SUPFAM" id="SSF52540">
    <property type="entry name" value="P-loop containing nucleoside triphosphate hydrolases"/>
    <property type="match status" value="1"/>
</dbReference>
<dbReference type="EMBL" id="AYYZ01000011">
    <property type="protein sequence ID" value="KRM52989.1"/>
    <property type="molecule type" value="Genomic_DNA"/>
</dbReference>
<dbReference type="GO" id="GO:0005886">
    <property type="term" value="C:plasma membrane"/>
    <property type="evidence" value="ECO:0007669"/>
    <property type="project" value="TreeGrafter"/>
</dbReference>
<dbReference type="PANTHER" id="PTHR30258">
    <property type="entry name" value="TYPE II SECRETION SYSTEM PROTEIN GSPE-RELATED"/>
    <property type="match status" value="1"/>
</dbReference>
<dbReference type="PATRIC" id="fig|1423820.4.peg.135"/>
<keyword evidence="2" id="KW-0547">Nucleotide-binding</keyword>
<dbReference type="RefSeq" id="WP_057906300.1">
    <property type="nucleotide sequence ID" value="NZ_AYYZ01000011.1"/>
</dbReference>
<dbReference type="NCBIfam" id="NF041000">
    <property type="entry name" value="ATPase_ComGA"/>
    <property type="match status" value="1"/>
</dbReference>
<dbReference type="GO" id="GO:0016887">
    <property type="term" value="F:ATP hydrolysis activity"/>
    <property type="evidence" value="ECO:0007669"/>
    <property type="project" value="TreeGrafter"/>
</dbReference>
<dbReference type="InterPro" id="IPR047667">
    <property type="entry name" value="ATPase_ComGA"/>
</dbReference>
<evidence type="ECO:0000259" key="4">
    <source>
        <dbReference type="SMART" id="SM00382"/>
    </source>
</evidence>
<dbReference type="PANTHER" id="PTHR30258:SF2">
    <property type="entry name" value="COMG OPERON PROTEIN 1"/>
    <property type="match status" value="1"/>
</dbReference>
<dbReference type="InterPro" id="IPR003593">
    <property type="entry name" value="AAA+_ATPase"/>
</dbReference>
<dbReference type="Pfam" id="PF00437">
    <property type="entry name" value="T2SSE"/>
    <property type="match status" value="1"/>
</dbReference>